<dbReference type="InterPro" id="IPR029032">
    <property type="entry name" value="AhpD-like"/>
</dbReference>
<dbReference type="RefSeq" id="WP_142714728.1">
    <property type="nucleotide sequence ID" value="NZ_FXTH01000009.1"/>
</dbReference>
<dbReference type="EMBL" id="FXTH01000009">
    <property type="protein sequence ID" value="SMO69063.1"/>
    <property type="molecule type" value="Genomic_DNA"/>
</dbReference>
<dbReference type="OrthoDB" id="9812754at2"/>
<dbReference type="Proteomes" id="UP000317593">
    <property type="component" value="Unassembled WGS sequence"/>
</dbReference>
<gene>
    <name evidence="3" type="ORF">SAMN06265218_109144</name>
</gene>
<organism evidence="3 4">
    <name type="scientific">Fodinibius sediminis</name>
    <dbReference type="NCBI Taxonomy" id="1214077"/>
    <lineage>
        <taxon>Bacteria</taxon>
        <taxon>Pseudomonadati</taxon>
        <taxon>Balneolota</taxon>
        <taxon>Balneolia</taxon>
        <taxon>Balneolales</taxon>
        <taxon>Balneolaceae</taxon>
        <taxon>Fodinibius</taxon>
    </lineage>
</organism>
<feature type="chain" id="PRO_5021971617" evidence="1">
    <location>
        <begin position="28"/>
        <end position="248"/>
    </location>
</feature>
<evidence type="ECO:0000259" key="2">
    <source>
        <dbReference type="Pfam" id="PF02627"/>
    </source>
</evidence>
<evidence type="ECO:0000313" key="4">
    <source>
        <dbReference type="Proteomes" id="UP000317593"/>
    </source>
</evidence>
<name>A0A521DBJ4_9BACT</name>
<sequence length="248" mass="27443">MQNGNPKVHIIIFLVISLFSISNTTDAQNNTGNHQSLSEKQQSIVLISAYTAIGDLEKLEPALRRGLEAGLTINEIKEVLVHLYAYCGFPRSIRGLNTFMGVLDERKANGITDELGPEASAIMDQRSKYERGVETLHELTGEEWGNPESGYGAFAPVIDTFLKEHLFADIFERDLLTYRQRELVTIAALSSMGGVEPMLGGHIRIALNIGVTESRLQQLFSIMEANVGKEEAHTGLEVLSQIMISRNQ</sequence>
<keyword evidence="4" id="KW-1185">Reference proteome</keyword>
<dbReference type="GO" id="GO:0051920">
    <property type="term" value="F:peroxiredoxin activity"/>
    <property type="evidence" value="ECO:0007669"/>
    <property type="project" value="InterPro"/>
</dbReference>
<dbReference type="PANTHER" id="PTHR33570:SF2">
    <property type="entry name" value="CARBOXYMUCONOLACTONE DECARBOXYLASE-LIKE DOMAIN-CONTAINING PROTEIN"/>
    <property type="match status" value="1"/>
</dbReference>
<dbReference type="Pfam" id="PF02627">
    <property type="entry name" value="CMD"/>
    <property type="match status" value="2"/>
</dbReference>
<dbReference type="InterPro" id="IPR003779">
    <property type="entry name" value="CMD-like"/>
</dbReference>
<dbReference type="SUPFAM" id="SSF69118">
    <property type="entry name" value="AhpD-like"/>
    <property type="match status" value="1"/>
</dbReference>
<evidence type="ECO:0000313" key="3">
    <source>
        <dbReference type="EMBL" id="SMO69063.1"/>
    </source>
</evidence>
<protein>
    <submittedName>
        <fullName evidence="3">Uncharacterized conserved protein YurZ, alkylhydroperoxidase/carboxymuconolactone decarboxylase family</fullName>
    </submittedName>
</protein>
<accession>A0A521DBJ4</accession>
<feature type="domain" description="Carboxymuconolactone decarboxylase-like" evidence="2">
    <location>
        <begin position="161"/>
        <end position="239"/>
    </location>
</feature>
<dbReference type="PANTHER" id="PTHR33570">
    <property type="entry name" value="4-CARBOXYMUCONOLACTONE DECARBOXYLASE FAMILY PROTEIN"/>
    <property type="match status" value="1"/>
</dbReference>
<evidence type="ECO:0000256" key="1">
    <source>
        <dbReference type="SAM" id="SignalP"/>
    </source>
</evidence>
<feature type="signal peptide" evidence="1">
    <location>
        <begin position="1"/>
        <end position="27"/>
    </location>
</feature>
<reference evidence="3 4" key="1">
    <citation type="submission" date="2017-05" db="EMBL/GenBank/DDBJ databases">
        <authorList>
            <person name="Varghese N."/>
            <person name="Submissions S."/>
        </authorList>
    </citation>
    <scope>NUCLEOTIDE SEQUENCE [LARGE SCALE GENOMIC DNA]</scope>
    <source>
        <strain evidence="3 4">DSM 21194</strain>
    </source>
</reference>
<keyword evidence="3" id="KW-0560">Oxidoreductase</keyword>
<keyword evidence="1" id="KW-0732">Signal</keyword>
<feature type="domain" description="Carboxymuconolactone decarboxylase-like" evidence="2">
    <location>
        <begin position="34"/>
        <end position="94"/>
    </location>
</feature>
<dbReference type="Gene3D" id="1.20.1290.10">
    <property type="entry name" value="AhpD-like"/>
    <property type="match status" value="1"/>
</dbReference>
<dbReference type="AlphaFoldDB" id="A0A521DBJ4"/>
<proteinExistence type="predicted"/>
<dbReference type="InterPro" id="IPR052512">
    <property type="entry name" value="4CMD/NDH-1_regulator"/>
</dbReference>
<keyword evidence="3" id="KW-0575">Peroxidase</keyword>